<reference evidence="3 4" key="1">
    <citation type="journal article" date="2010" name="Vet. Microbiol.">
        <title>Production of haemolysins by strains of the Actinobacillus minor/porcitonsillarum complex.</title>
        <authorList>
            <person name="Arya G."/>
            <person name="Niven D.F."/>
        </authorList>
    </citation>
    <scope>NUCLEOTIDE SEQUENCE [LARGE SCALE GENOMIC DNA]</scope>
    <source>
        <strain evidence="3 4">NM305</strain>
    </source>
</reference>
<feature type="domain" description="DUF3322" evidence="2">
    <location>
        <begin position="7"/>
        <end position="186"/>
    </location>
</feature>
<dbReference type="InterPro" id="IPR024537">
    <property type="entry name" value="DUF3322"/>
</dbReference>
<comment type="caution">
    <text evidence="3">The sequence shown here is derived from an EMBL/GenBank/DDBJ whole genome shotgun (WGS) entry which is preliminary data.</text>
</comment>
<dbReference type="EMBL" id="ACQL01000115">
    <property type="protein sequence ID" value="EER46404.1"/>
    <property type="molecule type" value="Genomic_DNA"/>
</dbReference>
<dbReference type="InterPro" id="IPR024534">
    <property type="entry name" value="JetD_C"/>
</dbReference>
<organism evidence="3 4">
    <name type="scientific">Actinobacillus minor NM305</name>
    <dbReference type="NCBI Taxonomy" id="637911"/>
    <lineage>
        <taxon>Bacteria</taxon>
        <taxon>Pseudomonadati</taxon>
        <taxon>Pseudomonadota</taxon>
        <taxon>Gammaproteobacteria</taxon>
        <taxon>Pasteurellales</taxon>
        <taxon>Pasteurellaceae</taxon>
        <taxon>Actinobacillus</taxon>
    </lineage>
</organism>
<dbReference type="Pfam" id="PF11795">
    <property type="entry name" value="DUF3322"/>
    <property type="match status" value="1"/>
</dbReference>
<protein>
    <submittedName>
        <fullName evidence="3">Putative cytoplasmic protein</fullName>
    </submittedName>
</protein>
<sequence length="335" mass="39088">MKWTTEADLKSQLQKRWEKGEFLQNFLQNKPLFPLKLTLKRPTSNDITNEFQAVKQWATLLSTLSHYRVEWQTVNHRIQGEQKLPTSIWVDTLENMLDILRKQKEFKQFQQLTEQALNVDPRLQNWLEKRPLKALELAEDWQKLLAVLAWRKTHSQPNCYLRQVSLQGVHSKFIETHRGVLAEWFDLILPEGEIQADKTGANQFNARYGFLDKPEFIRFRLLDSNLTFAGLSKADISLDATSFAQLDLNVSTVFIVENEINYLSFPSMKNALAIWGAGYGFSALCQANWLKTRQLYYWGDIDTHGFAILNQLRADFPKVKSVLMTLAILEKYRIF</sequence>
<gene>
    <name evidence="3" type="ORF">AM305_01836</name>
</gene>
<evidence type="ECO:0000313" key="4">
    <source>
        <dbReference type="Proteomes" id="UP000005532"/>
    </source>
</evidence>
<dbReference type="Pfam" id="PF09983">
    <property type="entry name" value="JetD_C"/>
    <property type="match status" value="1"/>
</dbReference>
<dbReference type="AlphaFoldDB" id="C5S3W3"/>
<evidence type="ECO:0000259" key="1">
    <source>
        <dbReference type="Pfam" id="PF09983"/>
    </source>
</evidence>
<accession>C5S3W3</accession>
<evidence type="ECO:0000259" key="2">
    <source>
        <dbReference type="Pfam" id="PF11795"/>
    </source>
</evidence>
<dbReference type="eggNOG" id="COG4924">
    <property type="taxonomic scope" value="Bacteria"/>
</dbReference>
<dbReference type="Proteomes" id="UP000005532">
    <property type="component" value="Unassembled WGS sequence"/>
</dbReference>
<proteinExistence type="predicted"/>
<name>C5S3W3_9PAST</name>
<evidence type="ECO:0000313" key="3">
    <source>
        <dbReference type="EMBL" id="EER46404.1"/>
    </source>
</evidence>
<feature type="domain" description="Wadjet protein JetD C-terminal" evidence="1">
    <location>
        <begin position="209"/>
        <end position="333"/>
    </location>
</feature>